<organism evidence="1 2">
    <name type="scientific">Vibrio crassostreae</name>
    <dbReference type="NCBI Taxonomy" id="246167"/>
    <lineage>
        <taxon>Bacteria</taxon>
        <taxon>Pseudomonadati</taxon>
        <taxon>Pseudomonadota</taxon>
        <taxon>Gammaproteobacteria</taxon>
        <taxon>Vibrionales</taxon>
        <taxon>Vibrionaceae</taxon>
        <taxon>Vibrio</taxon>
    </lineage>
</organism>
<dbReference type="RefSeq" id="WP_048667317.1">
    <property type="nucleotide sequence ID" value="NZ_CAWMAS010000050.1"/>
</dbReference>
<comment type="caution">
    <text evidence="1">The sequence shown here is derived from an EMBL/GenBank/DDBJ whole genome shotgun (WGS) entry which is preliminary data.</text>
</comment>
<evidence type="ECO:0000313" key="1">
    <source>
        <dbReference type="EMBL" id="CDT09201.1"/>
    </source>
</evidence>
<dbReference type="AlphaFoldDB" id="A0A4R2FT73"/>
<evidence type="ECO:0000313" key="2">
    <source>
        <dbReference type="Proteomes" id="UP000049495"/>
    </source>
</evidence>
<sequence length="67" mass="7378">MFSEQLTKLLQTKSRKEIIEAVGCAQGTLSKWENGKLVPGVKYIIPLANLFSITPSELLEQLSAEEG</sequence>
<name>A0A4R2FT73_9VIBR</name>
<dbReference type="CDD" id="cd00093">
    <property type="entry name" value="HTH_XRE"/>
    <property type="match status" value="1"/>
</dbReference>
<proteinExistence type="predicted"/>
<dbReference type="SMART" id="SM00530">
    <property type="entry name" value="HTH_XRE"/>
    <property type="match status" value="1"/>
</dbReference>
<dbReference type="EMBL" id="CCJV01000051">
    <property type="protein sequence ID" value="CDT09201.1"/>
    <property type="molecule type" value="Genomic_DNA"/>
</dbReference>
<dbReference type="Pfam" id="PF01381">
    <property type="entry name" value="HTH_3"/>
    <property type="match status" value="1"/>
</dbReference>
<dbReference type="PROSITE" id="PS50943">
    <property type="entry name" value="HTH_CROC1"/>
    <property type="match status" value="1"/>
</dbReference>
<dbReference type="GO" id="GO:0003677">
    <property type="term" value="F:DNA binding"/>
    <property type="evidence" value="ECO:0007669"/>
    <property type="project" value="UniProtKB-KW"/>
</dbReference>
<gene>
    <name evidence="1" type="ORF">VCR5J5_1440091</name>
</gene>
<dbReference type="Proteomes" id="UP000049495">
    <property type="component" value="Unassembled WGS sequence"/>
</dbReference>
<reference evidence="2" key="1">
    <citation type="submission" date="2014-06" db="EMBL/GenBank/DDBJ databases">
        <authorList>
            <person name="Le Roux Frederique"/>
        </authorList>
    </citation>
    <scope>NUCLEOTIDE SEQUENCE [LARGE SCALE GENOMIC DNA]</scope>
    <source>
        <strain evidence="2">J5-5</strain>
    </source>
</reference>
<accession>A0A4R2FT73</accession>
<keyword evidence="1" id="KW-0238">DNA-binding</keyword>
<dbReference type="InterPro" id="IPR010982">
    <property type="entry name" value="Lambda_DNA-bd_dom_sf"/>
</dbReference>
<protein>
    <submittedName>
        <fullName evidence="1">DNA-binding helix-turn-helix protein</fullName>
    </submittedName>
</protein>
<dbReference type="Gene3D" id="1.10.260.40">
    <property type="entry name" value="lambda repressor-like DNA-binding domains"/>
    <property type="match status" value="1"/>
</dbReference>
<dbReference type="InterPro" id="IPR001387">
    <property type="entry name" value="Cro/C1-type_HTH"/>
</dbReference>
<dbReference type="SUPFAM" id="SSF47413">
    <property type="entry name" value="lambda repressor-like DNA-binding domains"/>
    <property type="match status" value="1"/>
</dbReference>